<dbReference type="AlphaFoldDB" id="C4XU50"/>
<keyword evidence="1" id="KW-1133">Transmembrane helix</keyword>
<gene>
    <name evidence="2" type="ordered locus">DMR_25810</name>
</gene>
<organism evidence="2 3">
    <name type="scientific">Solidesulfovibrio magneticus (strain ATCC 700980 / DSM 13731 / RS-1)</name>
    <name type="common">Desulfovibrio magneticus</name>
    <dbReference type="NCBI Taxonomy" id="573370"/>
    <lineage>
        <taxon>Bacteria</taxon>
        <taxon>Pseudomonadati</taxon>
        <taxon>Thermodesulfobacteriota</taxon>
        <taxon>Desulfovibrionia</taxon>
        <taxon>Desulfovibrionales</taxon>
        <taxon>Desulfovibrionaceae</taxon>
        <taxon>Solidesulfovibrio</taxon>
    </lineage>
</organism>
<dbReference type="EMBL" id="AP010904">
    <property type="protein sequence ID" value="BAH76072.1"/>
    <property type="molecule type" value="Genomic_DNA"/>
</dbReference>
<name>C4XU50_SOLM1</name>
<dbReference type="HOGENOM" id="CLU_106627_0_0_7"/>
<reference evidence="2 3" key="1">
    <citation type="journal article" date="2009" name="Genome Res.">
        <title>Whole genome sequence of Desulfovibrio magneticus strain RS-1 revealed common gene clusters in magnetotactic bacteria.</title>
        <authorList>
            <person name="Nakazawa H."/>
            <person name="Arakaki A."/>
            <person name="Narita-Yamada S."/>
            <person name="Yashiro I."/>
            <person name="Jinno K."/>
            <person name="Aoki N."/>
            <person name="Tsuruyama A."/>
            <person name="Okamura Y."/>
            <person name="Tanikawa S."/>
            <person name="Fujita N."/>
            <person name="Takeyama H."/>
            <person name="Matsunaga T."/>
        </authorList>
    </citation>
    <scope>NUCLEOTIDE SEQUENCE [LARGE SCALE GENOMIC DNA]</scope>
    <source>
        <strain evidence="3">ATCC 700980 / DSM 13731 / RS-1</strain>
    </source>
</reference>
<evidence type="ECO:0000313" key="3">
    <source>
        <dbReference type="Proteomes" id="UP000009071"/>
    </source>
</evidence>
<dbReference type="STRING" id="573370.DMR_25810"/>
<sequence>MHVFSLTTPAEALCVAGATSVLARLFSGLEGAQRVVENIVFSRYAAARQRQRAPFEPGKLIRRALVNTVVIQGLVFAVALAGLIALFAVALPKVWPYLASSRASWGQLWILGSLGAVLSLRYRPAYAALAGGMGLAVAWRFF</sequence>
<dbReference type="KEGG" id="dma:DMR_25810"/>
<keyword evidence="3" id="KW-1185">Reference proteome</keyword>
<dbReference type="Proteomes" id="UP000009071">
    <property type="component" value="Chromosome"/>
</dbReference>
<evidence type="ECO:0000313" key="2">
    <source>
        <dbReference type="EMBL" id="BAH76072.1"/>
    </source>
</evidence>
<keyword evidence="1" id="KW-0472">Membrane</keyword>
<feature type="transmembrane region" description="Helical" evidence="1">
    <location>
        <begin position="125"/>
        <end position="141"/>
    </location>
</feature>
<accession>C4XU50</accession>
<proteinExistence type="predicted"/>
<evidence type="ECO:0000256" key="1">
    <source>
        <dbReference type="SAM" id="Phobius"/>
    </source>
</evidence>
<feature type="transmembrane region" description="Helical" evidence="1">
    <location>
        <begin position="69"/>
        <end position="91"/>
    </location>
</feature>
<protein>
    <submittedName>
        <fullName evidence="2">Uncharacterized protein</fullName>
    </submittedName>
</protein>
<keyword evidence="1" id="KW-0812">Transmembrane</keyword>